<dbReference type="InterPro" id="IPR003500">
    <property type="entry name" value="RpiB_LacA_LacB"/>
</dbReference>
<keyword evidence="2" id="KW-0413">Isomerase</keyword>
<accession>A0ABU8BLD7</accession>
<dbReference type="PIRSF" id="PIRSF005384">
    <property type="entry name" value="RpiB_LacA_B"/>
    <property type="match status" value="1"/>
</dbReference>
<dbReference type="EMBL" id="JAZHRV010000001">
    <property type="protein sequence ID" value="MEH2559368.1"/>
    <property type="molecule type" value="Genomic_DNA"/>
</dbReference>
<dbReference type="InterPro" id="IPR036569">
    <property type="entry name" value="RpiB_LacA_LacB_sf"/>
</dbReference>
<reference evidence="2 3" key="1">
    <citation type="submission" date="2024-02" db="EMBL/GenBank/DDBJ databases">
        <title>Adaptive strategies in a cosmopolitan and abundant soil bacterium.</title>
        <authorList>
            <person name="Carini P."/>
        </authorList>
    </citation>
    <scope>NUCLEOTIDE SEQUENCE [LARGE SCALE GENOMIC DNA]</scope>
    <source>
        <strain evidence="2 3">AZCC 1608</strain>
    </source>
</reference>
<dbReference type="Gene3D" id="3.40.1400.10">
    <property type="entry name" value="Sugar-phosphate isomerase, RpiB/LacA/LacB"/>
    <property type="match status" value="1"/>
</dbReference>
<gene>
    <name evidence="2" type="ORF">V1286_006897</name>
</gene>
<protein>
    <submittedName>
        <fullName evidence="2">Ribose 5-phosphate isomerase B</fullName>
        <ecNumber evidence="2">5.3.1.6</ecNumber>
    </submittedName>
</protein>
<dbReference type="PANTHER" id="PTHR30345:SF0">
    <property type="entry name" value="DNA DAMAGE-REPAIR_TOLERATION PROTEIN DRT102"/>
    <property type="match status" value="1"/>
</dbReference>
<dbReference type="Pfam" id="PF02502">
    <property type="entry name" value="LacAB_rpiB"/>
    <property type="match status" value="1"/>
</dbReference>
<dbReference type="EC" id="5.3.1.6" evidence="2"/>
<organism evidence="2 3">
    <name type="scientific">Bradyrhizobium algeriense</name>
    <dbReference type="NCBI Taxonomy" id="634784"/>
    <lineage>
        <taxon>Bacteria</taxon>
        <taxon>Pseudomonadati</taxon>
        <taxon>Pseudomonadota</taxon>
        <taxon>Alphaproteobacteria</taxon>
        <taxon>Hyphomicrobiales</taxon>
        <taxon>Nitrobacteraceae</taxon>
        <taxon>Bradyrhizobium</taxon>
    </lineage>
</organism>
<dbReference type="RefSeq" id="WP_334487373.1">
    <property type="nucleotide sequence ID" value="NZ_JAZHRV010000001.1"/>
</dbReference>
<evidence type="ECO:0000256" key="1">
    <source>
        <dbReference type="ARBA" id="ARBA00008754"/>
    </source>
</evidence>
<dbReference type="SUPFAM" id="SSF89623">
    <property type="entry name" value="Ribose/Galactose isomerase RpiB/AlsB"/>
    <property type="match status" value="1"/>
</dbReference>
<dbReference type="PANTHER" id="PTHR30345">
    <property type="entry name" value="RIBOSE-5-PHOSPHATE ISOMERASE B"/>
    <property type="match status" value="1"/>
</dbReference>
<comment type="similarity">
    <text evidence="1">Belongs to the LacAB/RpiB family.</text>
</comment>
<comment type="caution">
    <text evidence="2">The sequence shown here is derived from an EMBL/GenBank/DDBJ whole genome shotgun (WGS) entry which is preliminary data.</text>
</comment>
<dbReference type="Proteomes" id="UP001364224">
    <property type="component" value="Unassembled WGS sequence"/>
</dbReference>
<evidence type="ECO:0000313" key="2">
    <source>
        <dbReference type="EMBL" id="MEH2559368.1"/>
    </source>
</evidence>
<keyword evidence="3" id="KW-1185">Reference proteome</keyword>
<name>A0ABU8BLD7_9BRAD</name>
<dbReference type="NCBIfam" id="TIGR00689">
    <property type="entry name" value="rpiB_lacA_lacB"/>
    <property type="match status" value="1"/>
</dbReference>
<evidence type="ECO:0000313" key="3">
    <source>
        <dbReference type="Proteomes" id="UP001364224"/>
    </source>
</evidence>
<proteinExistence type="inferred from homology"/>
<sequence length="166" mass="17973">MAIKVYFASDHAGFDAKNKLVEYVRDQLKCEVEDCGALVNDPRDDYPGIIAVAAKKLSEDVAAGKDSRAIVAGASGQGEAIVANRFKGVRCALYYGDPGNEQVDASGKHLDILMSTREHNNANALSLGLRFLTLDQAKDAVTRWLAAPFPGEARHARRITQIDQVS</sequence>
<dbReference type="GO" id="GO:0004751">
    <property type="term" value="F:ribose-5-phosphate isomerase activity"/>
    <property type="evidence" value="ECO:0007669"/>
    <property type="project" value="UniProtKB-EC"/>
</dbReference>